<keyword evidence="2" id="KW-1185">Reference proteome</keyword>
<accession>A0A1X7RRI8</accession>
<dbReference type="AlphaFoldDB" id="A0A1X7RRI8"/>
<evidence type="ECO:0000313" key="1">
    <source>
        <dbReference type="EMBL" id="SMQ50025.1"/>
    </source>
</evidence>
<organism evidence="1 2">
    <name type="scientific">Zymoseptoria tritici (strain ST99CH_3D7)</name>
    <dbReference type="NCBI Taxonomy" id="1276538"/>
    <lineage>
        <taxon>Eukaryota</taxon>
        <taxon>Fungi</taxon>
        <taxon>Dikarya</taxon>
        <taxon>Ascomycota</taxon>
        <taxon>Pezizomycotina</taxon>
        <taxon>Dothideomycetes</taxon>
        <taxon>Dothideomycetidae</taxon>
        <taxon>Mycosphaerellales</taxon>
        <taxon>Mycosphaerellaceae</taxon>
        <taxon>Zymoseptoria</taxon>
    </lineage>
</organism>
<dbReference type="Proteomes" id="UP000215127">
    <property type="component" value="Chromosome 4"/>
</dbReference>
<proteinExistence type="predicted"/>
<sequence>MIHVTGFPVGWSTREGCLHISLASSNDELFYSAAIRRATIRRQQISSHKEYSNRTENANHDPPIPLIIDTFIFPFHLYQPVLSPPSLVYPLRPPSLLLPDLFDRSSSYLDVFDDLAFLDFRWPES</sequence>
<protein>
    <submittedName>
        <fullName evidence="1">Uncharacterized protein</fullName>
    </submittedName>
</protein>
<evidence type="ECO:0000313" key="2">
    <source>
        <dbReference type="Proteomes" id="UP000215127"/>
    </source>
</evidence>
<reference evidence="1 2" key="1">
    <citation type="submission" date="2016-06" db="EMBL/GenBank/DDBJ databases">
        <authorList>
            <person name="Kjaerup R.B."/>
            <person name="Dalgaard T.S."/>
            <person name="Juul-Madsen H.R."/>
        </authorList>
    </citation>
    <scope>NUCLEOTIDE SEQUENCE [LARGE SCALE GENOMIC DNA]</scope>
</reference>
<dbReference type="EMBL" id="LT853695">
    <property type="protein sequence ID" value="SMQ50025.1"/>
    <property type="molecule type" value="Genomic_DNA"/>
</dbReference>
<gene>
    <name evidence="1" type="ORF">ZT3D7_G5177</name>
</gene>
<name>A0A1X7RRI8_ZYMT9</name>